<accession>A0ABN7J3S5</accession>
<dbReference type="PANTHER" id="PTHR14614:SF104">
    <property type="entry name" value="N-METHYLTRANSFERASE, PUTATIVE (AFU_ORTHOLOGUE AFUA_1G17750)-RELATED"/>
    <property type="match status" value="1"/>
</dbReference>
<evidence type="ECO:0000256" key="1">
    <source>
        <dbReference type="SAM" id="MobiDB-lite"/>
    </source>
</evidence>
<dbReference type="Pfam" id="PF10294">
    <property type="entry name" value="Methyltransf_16"/>
    <property type="match status" value="1"/>
</dbReference>
<proteinExistence type="predicted"/>
<feature type="region of interest" description="Disordered" evidence="1">
    <location>
        <begin position="212"/>
        <end position="261"/>
    </location>
</feature>
<sequence length="261" mass="27768">MMATPTSPSSAPAALPASEESTFHPSLGQPGCEVIYHPSPLLKPSEEDENEEDTTFTVSIPPASLPHIFAHRQWRAGMILADLLISPTSSGLIEGKVVLELGCGTALPALVAARAGAAFVLATDYDEEQVVRVLRQNVGRALREDPDLEGRVKGAGYTWGRDPDDIFDLLPTPPSRSGGGKFDTISLSLTLSKTREARVVVVAGLHTGRERIGDFKRSSPTAIPKKSPQTNGCPPSSNSSSPPIPPTPLPHLQRYTPEAPV</sequence>
<name>A0ABN7J3S5_9BASI</name>
<evidence type="ECO:0000313" key="2">
    <source>
        <dbReference type="EMBL" id="CAD6946777.1"/>
    </source>
</evidence>
<dbReference type="SUPFAM" id="SSF53335">
    <property type="entry name" value="S-adenosyl-L-methionine-dependent methyltransferases"/>
    <property type="match status" value="1"/>
</dbReference>
<dbReference type="Gene3D" id="3.40.50.150">
    <property type="entry name" value="Vaccinia Virus protein VP39"/>
    <property type="match status" value="1"/>
</dbReference>
<protein>
    <recommendedName>
        <fullName evidence="4">Methyltransferase small domain-containing protein</fullName>
    </recommendedName>
</protein>
<dbReference type="InterPro" id="IPR019410">
    <property type="entry name" value="Methyltransf_16"/>
</dbReference>
<reference evidence="2" key="1">
    <citation type="submission" date="2020-10" db="EMBL/GenBank/DDBJ databases">
        <authorList>
            <person name="Sedaghatjoo S."/>
        </authorList>
    </citation>
    <scope>NUCLEOTIDE SEQUENCE</scope>
    <source>
        <strain evidence="2">AZH3</strain>
    </source>
</reference>
<dbReference type="PANTHER" id="PTHR14614">
    <property type="entry name" value="HEPATOCELLULAR CARCINOMA-ASSOCIATED ANTIGEN"/>
    <property type="match status" value="1"/>
</dbReference>
<dbReference type="InterPro" id="IPR029063">
    <property type="entry name" value="SAM-dependent_MTases_sf"/>
</dbReference>
<feature type="compositionally biased region" description="Low complexity" evidence="1">
    <location>
        <begin position="1"/>
        <end position="20"/>
    </location>
</feature>
<dbReference type="EMBL" id="CAJHJG010005004">
    <property type="protein sequence ID" value="CAD6946777.1"/>
    <property type="molecule type" value="Genomic_DNA"/>
</dbReference>
<dbReference type="Proteomes" id="UP000836402">
    <property type="component" value="Unassembled WGS sequence"/>
</dbReference>
<keyword evidence="3" id="KW-1185">Reference proteome</keyword>
<comment type="caution">
    <text evidence="2">The sequence shown here is derived from an EMBL/GenBank/DDBJ whole genome shotgun (WGS) entry which is preliminary data.</text>
</comment>
<organism evidence="2 3">
    <name type="scientific">Tilletia caries</name>
    <name type="common">wheat bunt fungus</name>
    <dbReference type="NCBI Taxonomy" id="13290"/>
    <lineage>
        <taxon>Eukaryota</taxon>
        <taxon>Fungi</taxon>
        <taxon>Dikarya</taxon>
        <taxon>Basidiomycota</taxon>
        <taxon>Ustilaginomycotina</taxon>
        <taxon>Exobasidiomycetes</taxon>
        <taxon>Tilletiales</taxon>
        <taxon>Tilletiaceae</taxon>
        <taxon>Tilletia</taxon>
    </lineage>
</organism>
<evidence type="ECO:0008006" key="4">
    <source>
        <dbReference type="Google" id="ProtNLM"/>
    </source>
</evidence>
<evidence type="ECO:0000313" key="3">
    <source>
        <dbReference type="Proteomes" id="UP000836402"/>
    </source>
</evidence>
<feature type="region of interest" description="Disordered" evidence="1">
    <location>
        <begin position="1"/>
        <end position="31"/>
    </location>
</feature>
<gene>
    <name evidence="2" type="ORF">JKIAZH3_G1911</name>
</gene>